<accession>A0A0K2TEI8</accession>
<feature type="non-terminal residue" evidence="1">
    <location>
        <position position="1"/>
    </location>
</feature>
<protein>
    <submittedName>
        <fullName evidence="1">Uncharacterized protein</fullName>
    </submittedName>
</protein>
<organism evidence="1">
    <name type="scientific">Lepeophtheirus salmonis</name>
    <name type="common">Salmon louse</name>
    <name type="synonym">Caligus salmonis</name>
    <dbReference type="NCBI Taxonomy" id="72036"/>
    <lineage>
        <taxon>Eukaryota</taxon>
        <taxon>Metazoa</taxon>
        <taxon>Ecdysozoa</taxon>
        <taxon>Arthropoda</taxon>
        <taxon>Crustacea</taxon>
        <taxon>Multicrustacea</taxon>
        <taxon>Hexanauplia</taxon>
        <taxon>Copepoda</taxon>
        <taxon>Siphonostomatoida</taxon>
        <taxon>Caligidae</taxon>
        <taxon>Lepeophtheirus</taxon>
    </lineage>
</organism>
<sequence length="81" mass="9239">YVSFKVFLLKESPFNKDGFLTSKSSKGFLLKSISSLLGQEGVFRKLAKSSKLVFLEEYKSSEKEFLEVQVSDDVVFVFFLP</sequence>
<evidence type="ECO:0000313" key="1">
    <source>
        <dbReference type="EMBL" id="CDW23851.1"/>
    </source>
</evidence>
<proteinExistence type="predicted"/>
<dbReference type="AlphaFoldDB" id="A0A0K2TEI8"/>
<dbReference type="EMBL" id="HACA01006490">
    <property type="protein sequence ID" value="CDW23851.1"/>
    <property type="molecule type" value="Transcribed_RNA"/>
</dbReference>
<reference evidence="1" key="1">
    <citation type="submission" date="2014-05" db="EMBL/GenBank/DDBJ databases">
        <authorList>
            <person name="Chronopoulou M."/>
        </authorList>
    </citation>
    <scope>NUCLEOTIDE SEQUENCE</scope>
    <source>
        <tissue evidence="1">Whole organism</tissue>
    </source>
</reference>
<name>A0A0K2TEI8_LEPSM</name>